<keyword evidence="4" id="KW-0862">Zinc</keyword>
<dbReference type="PROSITE" id="PS50860">
    <property type="entry name" value="AA_TRNA_LIGASE_II_ALA"/>
    <property type="match status" value="1"/>
</dbReference>
<proteinExistence type="predicted"/>
<evidence type="ECO:0000256" key="4">
    <source>
        <dbReference type="ARBA" id="ARBA00022833"/>
    </source>
</evidence>
<dbReference type="GO" id="GO:0046872">
    <property type="term" value="F:metal ion binding"/>
    <property type="evidence" value="ECO:0007669"/>
    <property type="project" value="UniProtKB-KW"/>
</dbReference>
<dbReference type="Gene3D" id="3.30.980.10">
    <property type="entry name" value="Threonyl-trna Synthetase, Chain A, domain 2"/>
    <property type="match status" value="1"/>
</dbReference>
<feature type="domain" description="Alanyl-transfer RNA synthetases family profile" evidence="5">
    <location>
        <begin position="34"/>
        <end position="257"/>
    </location>
</feature>
<comment type="cofactor">
    <cofactor evidence="1">
        <name>Zn(2+)</name>
        <dbReference type="ChEBI" id="CHEBI:29105"/>
    </cofactor>
</comment>
<reference evidence="6 7" key="1">
    <citation type="journal article" date="2008" name="J. Bacteriol.">
        <title>Complete genome sequence of the mosquitocidal bacterium Bacillus sphaericus C3-41 and comparison with those of closely related Bacillus species.</title>
        <authorList>
            <person name="Hu X."/>
            <person name="Fan W."/>
            <person name="Han B."/>
            <person name="Liu H."/>
            <person name="Zheng D."/>
            <person name="Li Q."/>
            <person name="Dong W."/>
            <person name="Yan J."/>
            <person name="Gao M."/>
            <person name="Berry C."/>
            <person name="Yuan Z."/>
        </authorList>
    </citation>
    <scope>NUCLEOTIDE SEQUENCE [LARGE SCALE GENOMIC DNA]</scope>
    <source>
        <strain evidence="6 7">C3-41</strain>
    </source>
</reference>
<dbReference type="InterPro" id="IPR012947">
    <property type="entry name" value="tRNA_SAD"/>
</dbReference>
<dbReference type="EMBL" id="CP000817">
    <property type="protein sequence ID" value="ACA38301.1"/>
    <property type="molecule type" value="Genomic_DNA"/>
</dbReference>
<dbReference type="EnsemblBacteria" id="ACA38301">
    <property type="protein sequence ID" value="ACA38301"/>
    <property type="gene ID" value="Bsph_0681"/>
</dbReference>
<dbReference type="GO" id="GO:0005524">
    <property type="term" value="F:ATP binding"/>
    <property type="evidence" value="ECO:0007669"/>
    <property type="project" value="InterPro"/>
</dbReference>
<dbReference type="Proteomes" id="UP000002164">
    <property type="component" value="Chromosome"/>
</dbReference>
<dbReference type="InterPro" id="IPR051335">
    <property type="entry name" value="Alanyl-tRNA_Editing_Enzymes"/>
</dbReference>
<dbReference type="EC" id="6.1.1.7" evidence="6"/>
<evidence type="ECO:0000256" key="1">
    <source>
        <dbReference type="ARBA" id="ARBA00001947"/>
    </source>
</evidence>
<keyword evidence="6" id="KW-0436">Ligase</keyword>
<accession>B1HXK6</accession>
<dbReference type="GO" id="GO:0003676">
    <property type="term" value="F:nucleic acid binding"/>
    <property type="evidence" value="ECO:0007669"/>
    <property type="project" value="InterPro"/>
</dbReference>
<dbReference type="GO" id="GO:0006419">
    <property type="term" value="P:alanyl-tRNA aminoacylation"/>
    <property type="evidence" value="ECO:0007669"/>
    <property type="project" value="InterPro"/>
</dbReference>
<dbReference type="AlphaFoldDB" id="B1HXK6"/>
<dbReference type="SUPFAM" id="SSF50447">
    <property type="entry name" value="Translation proteins"/>
    <property type="match status" value="1"/>
</dbReference>
<dbReference type="GO" id="GO:0002161">
    <property type="term" value="F:aminoacyl-tRNA deacylase activity"/>
    <property type="evidence" value="ECO:0007669"/>
    <property type="project" value="UniProtKB-ARBA"/>
</dbReference>
<comment type="subcellular location">
    <subcellularLocation>
        <location evidence="2">Cytoplasm</location>
    </subcellularLocation>
</comment>
<dbReference type="InterPro" id="IPR018165">
    <property type="entry name" value="Ala-tRNA-synth_IIc_core"/>
</dbReference>
<gene>
    <name evidence="6" type="ordered locus">Bsph_0681</name>
</gene>
<dbReference type="GO" id="GO:0005737">
    <property type="term" value="C:cytoplasm"/>
    <property type="evidence" value="ECO:0007669"/>
    <property type="project" value="UniProtKB-SubCell"/>
</dbReference>
<dbReference type="InterPro" id="IPR009000">
    <property type="entry name" value="Transl_B-barrel_sf"/>
</dbReference>
<dbReference type="Pfam" id="PF02272">
    <property type="entry name" value="DHHA1"/>
    <property type="match status" value="1"/>
</dbReference>
<dbReference type="PANTHER" id="PTHR43462">
    <property type="entry name" value="ALANYL-TRNA EDITING PROTEIN"/>
    <property type="match status" value="1"/>
</dbReference>
<dbReference type="HOGENOM" id="CLU_004485_7_2_9"/>
<dbReference type="Pfam" id="PF07973">
    <property type="entry name" value="tRNA_SAD"/>
    <property type="match status" value="1"/>
</dbReference>
<dbReference type="Gene3D" id="2.40.30.130">
    <property type="match status" value="1"/>
</dbReference>
<dbReference type="InterPro" id="IPR018163">
    <property type="entry name" value="Thr/Ala-tRNA-synth_IIc_edit"/>
</dbReference>
<organism evidence="6 7">
    <name type="scientific">Lysinibacillus sphaericus (strain C3-41)</name>
    <dbReference type="NCBI Taxonomy" id="444177"/>
    <lineage>
        <taxon>Bacteria</taxon>
        <taxon>Bacillati</taxon>
        <taxon>Bacillota</taxon>
        <taxon>Bacilli</taxon>
        <taxon>Bacillales</taxon>
        <taxon>Bacillaceae</taxon>
        <taxon>Lysinibacillus</taxon>
    </lineage>
</organism>
<sequence>MGQLEKPYTPVSNYAKINWNQPCINRIYIKGGFFLKNLLYYQDVMLREFDAHIVSKEIDELGRHYVVLSNTAFYPTGGGQPHDTGTLNGIDVIDVEKNGEEIRHYMQGDISELKGIVHGTLNWSRRFDHMQQHAGQHILTAAFVELFDAQTVSFHLGSQHVTIDIAVDTLTEQQLAAAEARANEVILENLPIETTWITENELVHYHLRKEVAVAGDIRLVIIPNYDYNGCGGTHPTSTGQVNAIKILGTEKMKGNVRVSFVCGQRVLHELAMRKKVLGDVARQLSVPEVEAATALTKILSAQKHTERALVAAKEELLTYEAKALVSNSGNLMTAAFQQRTMQELQKLARTIVSEHDDMITLLVSESEGKLQFVAARGKNVSKSMKAIAEKALPLINGKGGGSDQMVQGGGECIISKEELLEAIQNI</sequence>
<protein>
    <submittedName>
        <fullName evidence="6">Alanyl-tRNA synthetase</fullName>
        <ecNumber evidence="6">6.1.1.7</ecNumber>
    </submittedName>
</protein>
<dbReference type="GO" id="GO:0004813">
    <property type="term" value="F:alanine-tRNA ligase activity"/>
    <property type="evidence" value="ECO:0007669"/>
    <property type="project" value="UniProtKB-EC"/>
</dbReference>
<dbReference type="PANTHER" id="PTHR43462:SF1">
    <property type="entry name" value="ALANYL-TRNA EDITING PROTEIN AARSD1"/>
    <property type="match status" value="1"/>
</dbReference>
<keyword evidence="3" id="KW-0479">Metal-binding</keyword>
<dbReference type="SUPFAM" id="SSF55186">
    <property type="entry name" value="ThrRS/AlaRS common domain"/>
    <property type="match status" value="1"/>
</dbReference>
<name>B1HXK6_LYSSC</name>
<keyword evidence="6" id="KW-0030">Aminoacyl-tRNA synthetase</keyword>
<evidence type="ECO:0000259" key="5">
    <source>
        <dbReference type="PROSITE" id="PS50860"/>
    </source>
</evidence>
<evidence type="ECO:0000313" key="6">
    <source>
        <dbReference type="EMBL" id="ACA38301.1"/>
    </source>
</evidence>
<dbReference type="SMART" id="SM00863">
    <property type="entry name" value="tRNA_SAD"/>
    <property type="match status" value="1"/>
</dbReference>
<evidence type="ECO:0000256" key="2">
    <source>
        <dbReference type="ARBA" id="ARBA00004496"/>
    </source>
</evidence>
<evidence type="ECO:0000313" key="7">
    <source>
        <dbReference type="Proteomes" id="UP000002164"/>
    </source>
</evidence>
<evidence type="ECO:0000256" key="3">
    <source>
        <dbReference type="ARBA" id="ARBA00022723"/>
    </source>
</evidence>
<dbReference type="Gene3D" id="3.10.310.40">
    <property type="match status" value="1"/>
</dbReference>
<dbReference type="InterPro" id="IPR003156">
    <property type="entry name" value="DHHA1_dom"/>
</dbReference>
<dbReference type="KEGG" id="lsp:Bsph_0681"/>